<feature type="non-terminal residue" evidence="2">
    <location>
        <position position="1"/>
    </location>
</feature>
<dbReference type="Proteomes" id="UP000437017">
    <property type="component" value="Unassembled WGS sequence"/>
</dbReference>
<name>A0A643CI31_BALPH</name>
<sequence length="202" mass="21454">EKAGASVLASRPGLCSKSRPCSEASRTPSQEAFTAEPEVTKALVQQRAEQGRWRQCGAPLISHLYAAEKSAGVSWRLALLPPACTKGRLGPPGGSAGDALESGNPGSWRLALWGLIGLWHHVLHCLYPALVPQQTSPFNYQQHVTPRAALVVVAVTEGDTSVFLSFIPGKWSSWHRAEPSLTVQSSLSGFKDAPPASAAPVQ</sequence>
<protein>
    <submittedName>
        <fullName evidence="2">Uncharacterized protein</fullName>
    </submittedName>
</protein>
<keyword evidence="3" id="KW-1185">Reference proteome</keyword>
<dbReference type="AlphaFoldDB" id="A0A643CI31"/>
<proteinExistence type="predicted"/>
<evidence type="ECO:0000313" key="2">
    <source>
        <dbReference type="EMBL" id="KAB0399810.1"/>
    </source>
</evidence>
<evidence type="ECO:0000256" key="1">
    <source>
        <dbReference type="SAM" id="MobiDB-lite"/>
    </source>
</evidence>
<reference evidence="2 3" key="1">
    <citation type="journal article" date="2019" name="PLoS ONE">
        <title>Genomic analyses reveal an absence of contemporary introgressive admixture between fin whales and blue whales, despite known hybrids.</title>
        <authorList>
            <person name="Westbury M.V."/>
            <person name="Petersen B."/>
            <person name="Lorenzen E.D."/>
        </authorList>
    </citation>
    <scope>NUCLEOTIDE SEQUENCE [LARGE SCALE GENOMIC DNA]</scope>
    <source>
        <strain evidence="2">FinWhale-01</strain>
    </source>
</reference>
<dbReference type="EMBL" id="SGJD01001457">
    <property type="protein sequence ID" value="KAB0399810.1"/>
    <property type="molecule type" value="Genomic_DNA"/>
</dbReference>
<feature type="region of interest" description="Disordered" evidence="1">
    <location>
        <begin position="1"/>
        <end position="37"/>
    </location>
</feature>
<evidence type="ECO:0000313" key="3">
    <source>
        <dbReference type="Proteomes" id="UP000437017"/>
    </source>
</evidence>
<comment type="caution">
    <text evidence="2">The sequence shown here is derived from an EMBL/GenBank/DDBJ whole genome shotgun (WGS) entry which is preliminary data.</text>
</comment>
<organism evidence="2 3">
    <name type="scientific">Balaenoptera physalus</name>
    <name type="common">Fin whale</name>
    <name type="synonym">Balaena physalus</name>
    <dbReference type="NCBI Taxonomy" id="9770"/>
    <lineage>
        <taxon>Eukaryota</taxon>
        <taxon>Metazoa</taxon>
        <taxon>Chordata</taxon>
        <taxon>Craniata</taxon>
        <taxon>Vertebrata</taxon>
        <taxon>Euteleostomi</taxon>
        <taxon>Mammalia</taxon>
        <taxon>Eutheria</taxon>
        <taxon>Laurasiatheria</taxon>
        <taxon>Artiodactyla</taxon>
        <taxon>Whippomorpha</taxon>
        <taxon>Cetacea</taxon>
        <taxon>Mysticeti</taxon>
        <taxon>Balaenopteridae</taxon>
        <taxon>Balaenoptera</taxon>
    </lineage>
</organism>
<gene>
    <name evidence="2" type="ORF">E2I00_000771</name>
</gene>
<accession>A0A643CI31</accession>